<comment type="similarity">
    <text evidence="3">Belongs to the CELF/BRUNOL family.</text>
</comment>
<dbReference type="SMART" id="SM00360">
    <property type="entry name" value="RRM"/>
    <property type="match status" value="3"/>
</dbReference>
<dbReference type="InterPro" id="IPR034199">
    <property type="entry name" value="CELF1/2_RRM3"/>
</dbReference>
<dbReference type="GO" id="GO:0006397">
    <property type="term" value="P:mRNA processing"/>
    <property type="evidence" value="ECO:0007669"/>
    <property type="project" value="UniProtKB-KW"/>
</dbReference>
<dbReference type="Pfam" id="PF00076">
    <property type="entry name" value="RRM_1"/>
    <property type="match status" value="3"/>
</dbReference>
<dbReference type="GeneTree" id="ENSGT00940000155461"/>
<reference evidence="11" key="2">
    <citation type="submission" date="2020-05" db="UniProtKB">
        <authorList>
            <consortium name="Ensembl"/>
        </authorList>
    </citation>
    <scope>IDENTIFICATION</scope>
</reference>
<dbReference type="InterPro" id="IPR035979">
    <property type="entry name" value="RBD_domain_sf"/>
</dbReference>
<dbReference type="Gene3D" id="3.30.70.330">
    <property type="match status" value="3"/>
</dbReference>
<comment type="subcellular location">
    <subcellularLocation>
        <location evidence="2">Cytoplasm</location>
    </subcellularLocation>
    <subcellularLocation>
        <location evidence="1">Nucleus</location>
    </subcellularLocation>
</comment>
<keyword evidence="4" id="KW-0963">Cytoplasm</keyword>
<dbReference type="InterPro" id="IPR034196">
    <property type="entry name" value="CELF1/2_RRM1"/>
</dbReference>
<dbReference type="FunFam" id="3.30.70.330:FF:000013">
    <property type="entry name" value="CUGBP Elav-like family member 1 isoform 2"/>
    <property type="match status" value="1"/>
</dbReference>
<proteinExistence type="inferred from homology"/>
<evidence type="ECO:0000256" key="5">
    <source>
        <dbReference type="ARBA" id="ARBA00022664"/>
    </source>
</evidence>
<name>A0A6I8SAP3_XENTR</name>
<dbReference type="GO" id="GO:0005737">
    <property type="term" value="C:cytoplasm"/>
    <property type="evidence" value="ECO:0007669"/>
    <property type="project" value="UniProtKB-SubCell"/>
</dbReference>
<keyword evidence="5" id="KW-0507">mRNA processing</keyword>
<dbReference type="GO" id="GO:0003723">
    <property type="term" value="F:RNA binding"/>
    <property type="evidence" value="ECO:0007669"/>
    <property type="project" value="UniProtKB-UniRule"/>
</dbReference>
<dbReference type="Ensembl" id="ENSXETT00000083639">
    <property type="protein sequence ID" value="ENSXETP00000091874"/>
    <property type="gene ID" value="ENSXETG00000021992"/>
</dbReference>
<accession>A0A6I8SAP3</accession>
<evidence type="ECO:0000256" key="7">
    <source>
        <dbReference type="ARBA" id="ARBA00022884"/>
    </source>
</evidence>
<evidence type="ECO:0000313" key="11">
    <source>
        <dbReference type="Ensembl" id="ENSXETP00000091874"/>
    </source>
</evidence>
<dbReference type="FunFam" id="3.30.70.330:FF:000016">
    <property type="entry name" value="CUGBP Elav-like family member 1 isoform 2"/>
    <property type="match status" value="1"/>
</dbReference>
<dbReference type="FunFam" id="3.30.70.330:FF:000015">
    <property type="entry name" value="CUGBP Elav-like family member 1 isoform 2"/>
    <property type="match status" value="1"/>
</dbReference>
<dbReference type="GO" id="GO:1990904">
    <property type="term" value="C:ribonucleoprotein complex"/>
    <property type="evidence" value="ECO:0007669"/>
    <property type="project" value="InterPro"/>
</dbReference>
<dbReference type="Bgee" id="ENSXETG00000021992">
    <property type="expression patterns" value="Expressed in brain and 7 other cell types or tissues"/>
</dbReference>
<evidence type="ECO:0000256" key="2">
    <source>
        <dbReference type="ARBA" id="ARBA00004496"/>
    </source>
</evidence>
<dbReference type="Xenbase" id="XB-GENE-963640">
    <property type="gene designation" value="celf2"/>
</dbReference>
<dbReference type="InterPro" id="IPR034198">
    <property type="entry name" value="CELF1/2_RRM2"/>
</dbReference>
<evidence type="ECO:0000256" key="1">
    <source>
        <dbReference type="ARBA" id="ARBA00004123"/>
    </source>
</evidence>
<feature type="domain" description="RRM" evidence="10">
    <location>
        <begin position="402"/>
        <end position="480"/>
    </location>
</feature>
<reference evidence="11" key="1">
    <citation type="journal article" date="2010" name="Science">
        <title>The genome of the Western clawed frog Xenopus tropicalis.</title>
        <authorList>
            <person name="Hellsten U."/>
            <person name="Harland R.M."/>
            <person name="Gilchrist M.J."/>
            <person name="Hendrix D."/>
            <person name="Jurka J."/>
            <person name="Kapitonov V."/>
            <person name="Ovcharenko I."/>
            <person name="Putnam N.H."/>
            <person name="Shu S."/>
            <person name="Taher L."/>
            <person name="Blitz I.L."/>
            <person name="Blumberg B."/>
            <person name="Dichmann D.S."/>
            <person name="Dubchak I."/>
            <person name="Amaya E."/>
            <person name="Detter J.C."/>
            <person name="Fletcher R."/>
            <person name="Gerhard D.S."/>
            <person name="Goodstein D."/>
            <person name="Graves T."/>
            <person name="Grigoriev I.V."/>
            <person name="Grimwood J."/>
            <person name="Kawashima T."/>
            <person name="Lindquist E."/>
            <person name="Lucas S.M."/>
            <person name="Mead P.E."/>
            <person name="Mitros T."/>
            <person name="Ogino H."/>
            <person name="Ohta Y."/>
            <person name="Poliakov A.V."/>
            <person name="Pollet N."/>
            <person name="Robert J."/>
            <person name="Salamov A."/>
            <person name="Sater A.K."/>
            <person name="Schmutz J."/>
            <person name="Terry A."/>
            <person name="Vize P.D."/>
            <person name="Warren W.C."/>
            <person name="Wells D."/>
            <person name="Wills A."/>
            <person name="Wilson R.K."/>
            <person name="Zimmerman L.B."/>
            <person name="Zorn A.M."/>
            <person name="Grainger R."/>
            <person name="Grammer T."/>
            <person name="Khokha M.K."/>
            <person name="Richardson P.M."/>
            <person name="Rokhsar D.S."/>
        </authorList>
    </citation>
    <scope>NUCLEOTIDE SEQUENCE [LARGE SCALE GENOMIC DNA]</scope>
    <source>
        <strain evidence="11">Nigerian</strain>
    </source>
</reference>
<dbReference type="InterPro" id="IPR012677">
    <property type="entry name" value="Nucleotide-bd_a/b_plait_sf"/>
</dbReference>
<evidence type="ECO:0000256" key="4">
    <source>
        <dbReference type="ARBA" id="ARBA00022490"/>
    </source>
</evidence>
<dbReference type="InterPro" id="IPR000504">
    <property type="entry name" value="RRM_dom"/>
</dbReference>
<dbReference type="GO" id="GO:0005634">
    <property type="term" value="C:nucleus"/>
    <property type="evidence" value="ECO:0007669"/>
    <property type="project" value="UniProtKB-SubCell"/>
</dbReference>
<evidence type="ECO:0000256" key="3">
    <source>
        <dbReference type="ARBA" id="ARBA00009621"/>
    </source>
</evidence>
<dbReference type="SUPFAM" id="SSF54928">
    <property type="entry name" value="RNA-binding domain, RBD"/>
    <property type="match status" value="2"/>
</dbReference>
<dbReference type="PANTHER" id="PTHR24012">
    <property type="entry name" value="RNA BINDING PROTEIN"/>
    <property type="match status" value="1"/>
</dbReference>
<dbReference type="PROSITE" id="PS50102">
    <property type="entry name" value="RRM"/>
    <property type="match status" value="3"/>
</dbReference>
<dbReference type="CDD" id="cd12634">
    <property type="entry name" value="RRM2_CELF1_2"/>
    <property type="match status" value="1"/>
</dbReference>
<feature type="domain" description="RRM" evidence="10">
    <location>
        <begin position="133"/>
        <end position="213"/>
    </location>
</feature>
<protein>
    <submittedName>
        <fullName evidence="11">CUGBP Elav-like family member 2</fullName>
    </submittedName>
</protein>
<keyword evidence="8" id="KW-0539">Nucleus</keyword>
<evidence type="ECO:0000256" key="8">
    <source>
        <dbReference type="ARBA" id="ARBA00023242"/>
    </source>
</evidence>
<gene>
    <name evidence="11" type="primary">celf2</name>
</gene>
<keyword evidence="7 9" id="KW-0694">RNA-binding</keyword>
<evidence type="ECO:0000256" key="6">
    <source>
        <dbReference type="ARBA" id="ARBA00022737"/>
    </source>
</evidence>
<evidence type="ECO:0000259" key="10">
    <source>
        <dbReference type="PROSITE" id="PS50102"/>
    </source>
</evidence>
<evidence type="ECO:0000256" key="9">
    <source>
        <dbReference type="PROSITE-ProRule" id="PRU00176"/>
    </source>
</evidence>
<dbReference type="AlphaFoldDB" id="A0A6I8SAP3"/>
<dbReference type="InterPro" id="IPR002343">
    <property type="entry name" value="Hud_Sxl_RNA"/>
</dbReference>
<feature type="domain" description="RRM" evidence="10">
    <location>
        <begin position="41"/>
        <end position="124"/>
    </location>
</feature>
<dbReference type="CDD" id="cd12638">
    <property type="entry name" value="RRM3_CELF1_2"/>
    <property type="match status" value="1"/>
</dbReference>
<sequence>MTILPKSAHPYCCHTSKTSNGTTNKMNGALDHSDQPDPDAIKMFVGQIPRSWSEKELKDLFEPYGAVYQINVLRDRSQNPPQSKGCCFVTFYTRKAALEAQNALHNIKTLPGMHHPIQMKPADSEKSNAVEDRKLFIGMVSKKCNENDIRVMFSPFGQIEECRILRGPDGLSRGCAFVTFSTRAMAQNAIKAMHQSQTMEGCSSPIVVKFADTQKDKEQRRLQQQLAQQMQQLNTATWGNLTGLGALTPQYLALLQQATSSSNLGAFSGIQQMAGKWRKKHLILANYALFSSALKFFLAASTANSSAGAAMNSLTSLGTLQGLAGATVGLNNINALAGMAALNGGLGATGLTNGTAGTMDALTQAYSGIQQYAAAALPTLYSQSLLQQQSAAGSQKEGPEGANLFIYHLPQEFGDQDILQMFMPFGNVISAKVFIDKQTNLSKCFGFVSYDNPVSAQAAIQAMNGFQIGMKRLKVQLKRSKNDSKPY</sequence>
<dbReference type="PRINTS" id="PR00961">
    <property type="entry name" value="HUDSXLRNA"/>
</dbReference>
<keyword evidence="6" id="KW-0677">Repeat</keyword>
<organism evidence="11">
    <name type="scientific">Xenopus tropicalis</name>
    <name type="common">Western clawed frog</name>
    <name type="synonym">Silurana tropicalis</name>
    <dbReference type="NCBI Taxonomy" id="8364"/>
    <lineage>
        <taxon>Eukaryota</taxon>
        <taxon>Metazoa</taxon>
        <taxon>Chordata</taxon>
        <taxon>Craniata</taxon>
        <taxon>Vertebrata</taxon>
        <taxon>Euteleostomi</taxon>
        <taxon>Amphibia</taxon>
        <taxon>Batrachia</taxon>
        <taxon>Anura</taxon>
        <taxon>Pipoidea</taxon>
        <taxon>Pipidae</taxon>
        <taxon>Xenopodinae</taxon>
        <taxon>Xenopus</taxon>
        <taxon>Silurana</taxon>
    </lineage>
</organism>
<dbReference type="CDD" id="cd12631">
    <property type="entry name" value="RRM1_CELF1_2_Bruno"/>
    <property type="match status" value="1"/>
</dbReference>